<dbReference type="EMBL" id="UGXT01000002">
    <property type="protein sequence ID" value="SUH34861.1"/>
    <property type="molecule type" value="Genomic_DNA"/>
</dbReference>
<dbReference type="Proteomes" id="UP000254712">
    <property type="component" value="Unassembled WGS sequence"/>
</dbReference>
<organism evidence="2 3">
    <name type="scientific">Salmonella enterica I</name>
    <dbReference type="NCBI Taxonomy" id="59201"/>
    <lineage>
        <taxon>Bacteria</taxon>
        <taxon>Pseudomonadati</taxon>
        <taxon>Pseudomonadota</taxon>
        <taxon>Gammaproteobacteria</taxon>
        <taxon>Enterobacterales</taxon>
        <taxon>Enterobacteriaceae</taxon>
        <taxon>Salmonella</taxon>
    </lineage>
</organism>
<name>A0A379WMB2_SALET</name>
<protein>
    <submittedName>
        <fullName evidence="2">Membrane protein</fullName>
    </submittedName>
</protein>
<sequence length="120" mass="13025">MAGSCSGTAPLSNLLLVPVKHCPVGLCRAFTAEKSSRPGYPEMKSSALREEEFIGGMAIITGHAAVAGTPCEGKFTDKFGQIHYLLLEPEKGKEFKKGDKVLIVCRLSATRYLAERTFYV</sequence>
<gene>
    <name evidence="2" type="primary">yqiJ_1</name>
    <name evidence="2" type="ORF">NCTC8261_01063</name>
</gene>
<evidence type="ECO:0000313" key="2">
    <source>
        <dbReference type="EMBL" id="SUH34861.1"/>
    </source>
</evidence>
<reference evidence="2 3" key="1">
    <citation type="submission" date="2018-06" db="EMBL/GenBank/DDBJ databases">
        <authorList>
            <consortium name="Pathogen Informatics"/>
            <person name="Doyle S."/>
        </authorList>
    </citation>
    <scope>NUCLEOTIDE SEQUENCE [LARGE SCALE GENOMIC DNA]</scope>
    <source>
        <strain evidence="2 3">NCTC8261</strain>
    </source>
</reference>
<feature type="domain" description="Inner membrane protein YqiJ OB-fold" evidence="1">
    <location>
        <begin position="52"/>
        <end position="112"/>
    </location>
</feature>
<proteinExistence type="predicted"/>
<dbReference type="AlphaFoldDB" id="A0A379WMB2"/>
<accession>A0A379WMB2</accession>
<dbReference type="InterPro" id="IPR010840">
    <property type="entry name" value="YqiJ_OB"/>
</dbReference>
<dbReference type="Pfam" id="PF07290">
    <property type="entry name" value="YqiJ_OB"/>
    <property type="match status" value="1"/>
</dbReference>
<evidence type="ECO:0000313" key="3">
    <source>
        <dbReference type="Proteomes" id="UP000254712"/>
    </source>
</evidence>
<evidence type="ECO:0000259" key="1">
    <source>
        <dbReference type="Pfam" id="PF07290"/>
    </source>
</evidence>